<dbReference type="GO" id="GO:1901259">
    <property type="term" value="P:chloroplast rRNA processing"/>
    <property type="evidence" value="ECO:0007669"/>
    <property type="project" value="TreeGrafter"/>
</dbReference>
<dbReference type="InterPro" id="IPR050870">
    <property type="entry name" value="FAST_kinase"/>
</dbReference>
<dbReference type="EMBL" id="BNCO01000008">
    <property type="protein sequence ID" value="GIL50143.1"/>
    <property type="molecule type" value="Genomic_DNA"/>
</dbReference>
<dbReference type="GO" id="GO:0005759">
    <property type="term" value="C:mitochondrial matrix"/>
    <property type="evidence" value="ECO:0007669"/>
    <property type="project" value="TreeGrafter"/>
</dbReference>
<dbReference type="AlphaFoldDB" id="A0A8J4AYA1"/>
<dbReference type="PANTHER" id="PTHR21228:SF40">
    <property type="entry name" value="LD45607P"/>
    <property type="match status" value="1"/>
</dbReference>
<dbReference type="GO" id="GO:0044528">
    <property type="term" value="P:regulation of mitochondrial mRNA stability"/>
    <property type="evidence" value="ECO:0007669"/>
    <property type="project" value="TreeGrafter"/>
</dbReference>
<feature type="region of interest" description="Disordered" evidence="1">
    <location>
        <begin position="249"/>
        <end position="292"/>
    </location>
</feature>
<proteinExistence type="predicted"/>
<evidence type="ECO:0000256" key="1">
    <source>
        <dbReference type="SAM" id="MobiDB-lite"/>
    </source>
</evidence>
<dbReference type="GO" id="GO:0003723">
    <property type="term" value="F:RNA binding"/>
    <property type="evidence" value="ECO:0007669"/>
    <property type="project" value="TreeGrafter"/>
</dbReference>
<feature type="compositionally biased region" description="Low complexity" evidence="1">
    <location>
        <begin position="249"/>
        <end position="259"/>
    </location>
</feature>
<dbReference type="Proteomes" id="UP000747399">
    <property type="component" value="Unassembled WGS sequence"/>
</dbReference>
<keyword evidence="3" id="KW-1185">Reference proteome</keyword>
<name>A0A8J4AYA1_9CHLO</name>
<feature type="non-terminal residue" evidence="2">
    <location>
        <position position="995"/>
    </location>
</feature>
<organism evidence="2 3">
    <name type="scientific">Volvox africanus</name>
    <dbReference type="NCBI Taxonomy" id="51714"/>
    <lineage>
        <taxon>Eukaryota</taxon>
        <taxon>Viridiplantae</taxon>
        <taxon>Chlorophyta</taxon>
        <taxon>core chlorophytes</taxon>
        <taxon>Chlorophyceae</taxon>
        <taxon>CS clade</taxon>
        <taxon>Chlamydomonadales</taxon>
        <taxon>Volvocaceae</taxon>
        <taxon>Volvox</taxon>
    </lineage>
</organism>
<dbReference type="GO" id="GO:0000963">
    <property type="term" value="P:mitochondrial RNA processing"/>
    <property type="evidence" value="ECO:0007669"/>
    <property type="project" value="TreeGrafter"/>
</dbReference>
<accession>A0A8J4AYA1</accession>
<dbReference type="PANTHER" id="PTHR21228">
    <property type="entry name" value="FAST LEU-RICH DOMAIN-CONTAINING"/>
    <property type="match status" value="1"/>
</dbReference>
<dbReference type="GO" id="GO:0009507">
    <property type="term" value="C:chloroplast"/>
    <property type="evidence" value="ECO:0007669"/>
    <property type="project" value="GOC"/>
</dbReference>
<evidence type="ECO:0000313" key="2">
    <source>
        <dbReference type="EMBL" id="GIL50143.1"/>
    </source>
</evidence>
<comment type="caution">
    <text evidence="2">The sequence shown here is derived from an EMBL/GenBank/DDBJ whole genome shotgun (WGS) entry which is preliminary data.</text>
</comment>
<reference evidence="2" key="1">
    <citation type="journal article" date="2021" name="Proc. Natl. Acad. Sci. U.S.A.">
        <title>Three genomes in the algal genus Volvox reveal the fate of a haploid sex-determining region after a transition to homothallism.</title>
        <authorList>
            <person name="Yamamoto K."/>
            <person name="Hamaji T."/>
            <person name="Kawai-Toyooka H."/>
            <person name="Matsuzaki R."/>
            <person name="Takahashi F."/>
            <person name="Nishimura Y."/>
            <person name="Kawachi M."/>
            <person name="Noguchi H."/>
            <person name="Minakuchi Y."/>
            <person name="Umen J.G."/>
            <person name="Toyoda A."/>
            <person name="Nozaki H."/>
        </authorList>
    </citation>
    <scope>NUCLEOTIDE SEQUENCE</scope>
    <source>
        <strain evidence="2">NIES-3780</strain>
    </source>
</reference>
<feature type="region of interest" description="Disordered" evidence="1">
    <location>
        <begin position="79"/>
        <end position="119"/>
    </location>
</feature>
<feature type="region of interest" description="Disordered" evidence="1">
    <location>
        <begin position="564"/>
        <end position="591"/>
    </location>
</feature>
<dbReference type="GO" id="GO:0035770">
    <property type="term" value="C:ribonucleoprotein granule"/>
    <property type="evidence" value="ECO:0007669"/>
    <property type="project" value="TreeGrafter"/>
</dbReference>
<evidence type="ECO:0000313" key="3">
    <source>
        <dbReference type="Proteomes" id="UP000747399"/>
    </source>
</evidence>
<protein>
    <submittedName>
        <fullName evidence="2">Uncharacterized protein</fullName>
    </submittedName>
</protein>
<gene>
    <name evidence="2" type="ORF">Vafri_6273</name>
</gene>
<sequence length="995" mass="104207">MRAGPIPLDTSGQQHLVSNLLSLRRCNYSIQLRRLGSLDVVSRGAWEPLRRCFAARTGSGTGLRHWLLTALQAHDPPPVDLFFRDDSNTTTASPPRSPSRGNVAVPPSSPTEAGQARPAAVAECIDLNGSRSRRQASTAAGIHDLGQEAKTAVVGDMELAGPGPRRLGLDAGAMSVSELAKLDGDSDDVLFALEPFSDEGDDDGVEWIIPADVDVGDEGRHHSAKDSCGDDVVKGDVCVLGRRAATAARQMMEQQQQQQSWFPAASDKSAPATTERPEAASAPAGGDVPRLQPASAAGTTVLTVLGMGVSEPLGPGSSALKVVAPASGRNSPQVDRFEPATSVLEDDHASREPIGERWTSTAGIGRGGFALTNGQCRNVSLAPPPVRRTSSATAFTQASSSRGLPGFLDRSDDAEWRSRSGSGSMSPALLTWELSHAADWRRISVLVQLYPEHLDCVHVSAALVRLAKLHRSDAAALTIAAADMPMSVSAVPPPRPVAASGNGSGGGGCLSSSSIASSAGARFAKAWAKARARAVAREGSDGAWLAAIEERRLRRNVIEQHPGGVCPASSLSSSDENLKGQEPKTAPSGRSRIVHPDVTRLILCLIARVPGLMPRADYRTVSNMLWALGVLQPLTASRPRCHDGGGGDSMFPRISSTAAVLAAKMRHFWEDVEPQSLALALWGLARLGMRPGPVWIAEFECASMRLLPRFNARELSCSLWALAALRLRPDALWLTSVQRVVVTTFDVSASASNLRSVATLLWAFAVLRVRLDGPAAAALLSALNGSLHGERARTGPQVLCMAIWACARLGLRPASNLLAVWRQAASGPLLAAAPARAVSCMLWSLARLHCVPPGSWVDEAAAALLARARESNLGCQSLCLAVGSLVHLDSRISPEWLRDFTAAAAPFLPQLDSSELGVVLHGLGRMVKGGGDGSGAKSASQEDVAAEFLAAADAAAVVALPSASAADMVGITGGLAALGAARSTCLHDAFIRQAA</sequence>